<reference evidence="11" key="3">
    <citation type="submission" date="2019-06" db="EMBL/GenBank/DDBJ databases">
        <authorList>
            <person name="Poynton C."/>
            <person name="Hasenbein S."/>
            <person name="Benoit J.B."/>
            <person name="Sepulveda M.S."/>
            <person name="Poelchau M.F."/>
            <person name="Murali S.C."/>
            <person name="Chen S."/>
            <person name="Glastad K.M."/>
            <person name="Werren J.H."/>
            <person name="Vineis J.H."/>
            <person name="Bowen J.L."/>
            <person name="Friedrich M."/>
            <person name="Jones J."/>
            <person name="Robertson H.M."/>
            <person name="Feyereisen R."/>
            <person name="Mechler-Hickson A."/>
            <person name="Mathers N."/>
            <person name="Lee C.E."/>
            <person name="Colbourne J.K."/>
            <person name="Biales A."/>
            <person name="Johnston J.S."/>
            <person name="Wellborn G.A."/>
            <person name="Rosendale A.J."/>
            <person name="Cridge A.G."/>
            <person name="Munoz-Torres M.C."/>
            <person name="Bain P.A."/>
            <person name="Manny A.R."/>
            <person name="Major K.M."/>
            <person name="Lambert F.N."/>
            <person name="Vulpe C.D."/>
            <person name="Tuck P."/>
            <person name="Blalock B.J."/>
            <person name="Lin Y.-Y."/>
            <person name="Smith M.E."/>
            <person name="Ochoa-Acuna H."/>
            <person name="Chen M.-J.M."/>
            <person name="Childers C.P."/>
            <person name="Qu J."/>
            <person name="Dugan S."/>
            <person name="Lee S.L."/>
            <person name="Chao H."/>
            <person name="Dinh H."/>
            <person name="Han Y."/>
            <person name="Doddapaneni H."/>
            <person name="Worley K.C."/>
            <person name="Muzny D.M."/>
            <person name="Gibbs R.A."/>
            <person name="Richards S."/>
        </authorList>
    </citation>
    <scope>NUCLEOTIDE SEQUENCE</scope>
    <source>
        <strain evidence="11">HAZT.00-mixed</strain>
        <tissue evidence="11">Whole organism</tissue>
    </source>
</reference>
<protein>
    <recommendedName>
        <fullName evidence="10">LIM zinc-binding domain-containing protein</fullName>
    </recommendedName>
</protein>
<reference evidence="11" key="1">
    <citation type="submission" date="2014-08" db="EMBL/GenBank/DDBJ databases">
        <authorList>
            <person name="Murali S."/>
            <person name="Richards S."/>
            <person name="Bandaranaike D."/>
            <person name="Bellair M."/>
            <person name="Blankenburg K."/>
            <person name="Chao H."/>
            <person name="Dinh H."/>
            <person name="Doddapaneni H."/>
            <person name="Dugan-Rocha S."/>
            <person name="Elkadiri S."/>
            <person name="Gnanaolivu R."/>
            <person name="Hughes D."/>
            <person name="Lee S."/>
            <person name="Li M."/>
            <person name="Ming W."/>
            <person name="Munidasa M."/>
            <person name="Muniz J."/>
            <person name="Nguyen L."/>
            <person name="Osuji N."/>
            <person name="Pu L.-L."/>
            <person name="Puazo M."/>
            <person name="Skinner E."/>
            <person name="Qu C."/>
            <person name="Quiroz J."/>
            <person name="Raj R."/>
            <person name="Weissenberger G."/>
            <person name="Xin Y."/>
            <person name="Zou X."/>
            <person name="Han Y."/>
            <person name="Worley K."/>
            <person name="Muzny D."/>
            <person name="Gibbs R."/>
        </authorList>
    </citation>
    <scope>NUCLEOTIDE SEQUENCE</scope>
    <source>
        <strain evidence="11">HAZT.00-mixed</strain>
        <tissue evidence="11">Whole organism</tissue>
    </source>
</reference>
<dbReference type="PROSITE" id="PS00478">
    <property type="entry name" value="LIM_DOMAIN_1"/>
    <property type="match status" value="1"/>
</dbReference>
<dbReference type="GO" id="GO:0046872">
    <property type="term" value="F:metal ion binding"/>
    <property type="evidence" value="ECO:0007669"/>
    <property type="project" value="UniProtKB-KW"/>
</dbReference>
<dbReference type="InterPro" id="IPR050453">
    <property type="entry name" value="LIM_Homeobox_TF"/>
</dbReference>
<evidence type="ECO:0000256" key="8">
    <source>
        <dbReference type="ARBA" id="ARBA00023242"/>
    </source>
</evidence>
<dbReference type="EMBL" id="JQDR03001740">
    <property type="protein sequence ID" value="KAA0203400.1"/>
    <property type="molecule type" value="Genomic_DNA"/>
</dbReference>
<accession>A0A6A0HC87</accession>
<dbReference type="PANTHER" id="PTHR24208">
    <property type="entry name" value="LIM/HOMEOBOX PROTEIN LHX"/>
    <property type="match status" value="1"/>
</dbReference>
<dbReference type="SUPFAM" id="SSF57716">
    <property type="entry name" value="Glucocorticoid receptor-like (DNA-binding domain)"/>
    <property type="match status" value="2"/>
</dbReference>
<dbReference type="Proteomes" id="UP000711488">
    <property type="component" value="Unassembled WGS sequence"/>
</dbReference>
<dbReference type="InterPro" id="IPR001781">
    <property type="entry name" value="Znf_LIM"/>
</dbReference>
<evidence type="ECO:0000256" key="6">
    <source>
        <dbReference type="ARBA" id="ARBA00023125"/>
    </source>
</evidence>
<evidence type="ECO:0000256" key="2">
    <source>
        <dbReference type="ARBA" id="ARBA00022723"/>
    </source>
</evidence>
<reference evidence="11" key="2">
    <citation type="journal article" date="2018" name="Environ. Sci. Technol.">
        <title>The Toxicogenome of Hyalella azteca: A Model for Sediment Ecotoxicology and Evolutionary Toxicology.</title>
        <authorList>
            <person name="Poynton H.C."/>
            <person name="Hasenbein S."/>
            <person name="Benoit J.B."/>
            <person name="Sepulveda M.S."/>
            <person name="Poelchau M.F."/>
            <person name="Hughes D.S.T."/>
            <person name="Murali S.C."/>
            <person name="Chen S."/>
            <person name="Glastad K.M."/>
            <person name="Goodisman M.A.D."/>
            <person name="Werren J.H."/>
            <person name="Vineis J.H."/>
            <person name="Bowen J.L."/>
            <person name="Friedrich M."/>
            <person name="Jones J."/>
            <person name="Robertson H.M."/>
            <person name="Feyereisen R."/>
            <person name="Mechler-Hickson A."/>
            <person name="Mathers N."/>
            <person name="Lee C.E."/>
            <person name="Colbourne J.K."/>
            <person name="Biales A."/>
            <person name="Johnston J.S."/>
            <person name="Wellborn G.A."/>
            <person name="Rosendale A.J."/>
            <person name="Cridge A.G."/>
            <person name="Munoz-Torres M.C."/>
            <person name="Bain P.A."/>
            <person name="Manny A.R."/>
            <person name="Major K.M."/>
            <person name="Lambert F.N."/>
            <person name="Vulpe C.D."/>
            <person name="Tuck P."/>
            <person name="Blalock B.J."/>
            <person name="Lin Y.Y."/>
            <person name="Smith M.E."/>
            <person name="Ochoa-Acuna H."/>
            <person name="Chen M.M."/>
            <person name="Childers C.P."/>
            <person name="Qu J."/>
            <person name="Dugan S."/>
            <person name="Lee S.L."/>
            <person name="Chao H."/>
            <person name="Dinh H."/>
            <person name="Han Y."/>
            <person name="Doddapaneni H."/>
            <person name="Worley K.C."/>
            <person name="Muzny D.M."/>
            <person name="Gibbs R.A."/>
            <person name="Richards S."/>
        </authorList>
    </citation>
    <scope>NUCLEOTIDE SEQUENCE</scope>
    <source>
        <strain evidence="11">HAZT.00-mixed</strain>
        <tissue evidence="11">Whole organism</tissue>
    </source>
</reference>
<dbReference type="PANTHER" id="PTHR24208:SF128">
    <property type="entry name" value="LIM3, ISOFORM G"/>
    <property type="match status" value="1"/>
</dbReference>
<dbReference type="GO" id="GO:0030182">
    <property type="term" value="P:neuron differentiation"/>
    <property type="evidence" value="ECO:0007669"/>
    <property type="project" value="TreeGrafter"/>
</dbReference>
<sequence length="94" mass="10759">MSPISPQDWVSALTRDDAMASTFLPSDSSGNEKERATIPKCAGCTEAILDRFILKVLERTWHARCLKCCDCGLQLTDKCFYRNQQVFCKEDFFR</sequence>
<feature type="domain" description="LIM zinc-binding" evidence="10">
    <location>
        <begin position="39"/>
        <end position="94"/>
    </location>
</feature>
<keyword evidence="6" id="KW-0238">DNA-binding</keyword>
<evidence type="ECO:0000259" key="10">
    <source>
        <dbReference type="PROSITE" id="PS50023"/>
    </source>
</evidence>
<dbReference type="GO" id="GO:0000981">
    <property type="term" value="F:DNA-binding transcription factor activity, RNA polymerase II-specific"/>
    <property type="evidence" value="ECO:0007669"/>
    <property type="project" value="TreeGrafter"/>
</dbReference>
<dbReference type="AlphaFoldDB" id="A0A6A0HC87"/>
<gene>
    <name evidence="11" type="ORF">HAZT_HAZT000861</name>
</gene>
<proteinExistence type="predicted"/>
<evidence type="ECO:0000256" key="7">
    <source>
        <dbReference type="ARBA" id="ARBA00023155"/>
    </source>
</evidence>
<keyword evidence="8" id="KW-0539">Nucleus</keyword>
<comment type="caution">
    <text evidence="11">The sequence shown here is derived from an EMBL/GenBank/DDBJ whole genome shotgun (WGS) entry which is preliminary data.</text>
</comment>
<keyword evidence="2 9" id="KW-0479">Metal-binding</keyword>
<evidence type="ECO:0000256" key="3">
    <source>
        <dbReference type="ARBA" id="ARBA00022737"/>
    </source>
</evidence>
<organism evidence="11">
    <name type="scientific">Hyalella azteca</name>
    <name type="common">Amphipod</name>
    <dbReference type="NCBI Taxonomy" id="294128"/>
    <lineage>
        <taxon>Eukaryota</taxon>
        <taxon>Metazoa</taxon>
        <taxon>Ecdysozoa</taxon>
        <taxon>Arthropoda</taxon>
        <taxon>Crustacea</taxon>
        <taxon>Multicrustacea</taxon>
        <taxon>Malacostraca</taxon>
        <taxon>Eumalacostraca</taxon>
        <taxon>Peracarida</taxon>
        <taxon>Amphipoda</taxon>
        <taxon>Senticaudata</taxon>
        <taxon>Talitrida</taxon>
        <taxon>Talitroidea</taxon>
        <taxon>Hyalellidae</taxon>
        <taxon>Hyalella</taxon>
    </lineage>
</organism>
<dbReference type="Pfam" id="PF00412">
    <property type="entry name" value="LIM"/>
    <property type="match status" value="1"/>
</dbReference>
<evidence type="ECO:0000256" key="1">
    <source>
        <dbReference type="ARBA" id="ARBA00004123"/>
    </source>
</evidence>
<keyword evidence="5 9" id="KW-0440">LIM domain</keyword>
<keyword evidence="3" id="KW-0677">Repeat</keyword>
<dbReference type="GO" id="GO:0005634">
    <property type="term" value="C:nucleus"/>
    <property type="evidence" value="ECO:0007669"/>
    <property type="project" value="UniProtKB-SubCell"/>
</dbReference>
<comment type="subcellular location">
    <subcellularLocation>
        <location evidence="1">Nucleus</location>
    </subcellularLocation>
</comment>
<keyword evidence="7" id="KW-0371">Homeobox</keyword>
<dbReference type="FunFam" id="2.10.110.10:FF:000120">
    <property type="entry name" value="Insulin gene enhancer protein ISL-2"/>
    <property type="match status" value="1"/>
</dbReference>
<dbReference type="GO" id="GO:0000977">
    <property type="term" value="F:RNA polymerase II transcription regulatory region sequence-specific DNA binding"/>
    <property type="evidence" value="ECO:0007669"/>
    <property type="project" value="TreeGrafter"/>
</dbReference>
<keyword evidence="4 9" id="KW-0862">Zinc</keyword>
<evidence type="ECO:0000313" key="11">
    <source>
        <dbReference type="EMBL" id="KAA0203400.1"/>
    </source>
</evidence>
<evidence type="ECO:0000256" key="5">
    <source>
        <dbReference type="ARBA" id="ARBA00023038"/>
    </source>
</evidence>
<dbReference type="SMART" id="SM00132">
    <property type="entry name" value="LIM"/>
    <property type="match status" value="1"/>
</dbReference>
<evidence type="ECO:0000256" key="4">
    <source>
        <dbReference type="ARBA" id="ARBA00022833"/>
    </source>
</evidence>
<dbReference type="PROSITE" id="PS50023">
    <property type="entry name" value="LIM_DOMAIN_2"/>
    <property type="match status" value="1"/>
</dbReference>
<name>A0A6A0HC87_HYAAZ</name>
<dbReference type="Gene3D" id="2.10.110.10">
    <property type="entry name" value="Cysteine Rich Protein"/>
    <property type="match status" value="1"/>
</dbReference>
<evidence type="ECO:0000256" key="9">
    <source>
        <dbReference type="PROSITE-ProRule" id="PRU00125"/>
    </source>
</evidence>